<keyword evidence="8" id="KW-0408">Iron</keyword>
<evidence type="ECO:0000256" key="9">
    <source>
        <dbReference type="ARBA" id="ARBA00023157"/>
    </source>
</evidence>
<evidence type="ECO:0000256" key="14">
    <source>
        <dbReference type="PIRSR" id="PIRSR600823-4"/>
    </source>
</evidence>
<dbReference type="SUPFAM" id="SSF48113">
    <property type="entry name" value="Heme-dependent peroxidases"/>
    <property type="match status" value="1"/>
</dbReference>
<evidence type="ECO:0000259" key="17">
    <source>
        <dbReference type="PROSITE" id="PS50873"/>
    </source>
</evidence>
<evidence type="ECO:0000256" key="8">
    <source>
        <dbReference type="ARBA" id="ARBA00023004"/>
    </source>
</evidence>
<comment type="similarity">
    <text evidence="16">Belongs to the peroxidase family.</text>
</comment>
<feature type="domain" description="Plant heme peroxidase family profile" evidence="17">
    <location>
        <begin position="34"/>
        <end position="153"/>
    </location>
</feature>
<feature type="disulfide bond" evidence="15">
    <location>
        <begin position="44"/>
        <end position="123"/>
    </location>
</feature>
<evidence type="ECO:0000256" key="5">
    <source>
        <dbReference type="ARBA" id="ARBA00022723"/>
    </source>
</evidence>
<sequence>MASAMASSQSHLDLVQLLIVVVMTMTMLVGGGEALSLDYYAKSCPKAEAAVAAAVKQAMAKDRTVPAGLLRLHFHDCFVRGCDGSVLLDSSGNMSAEKDGPPNASLHAFYVIDNAKAAVEALCPGVVSCADILALAARDAVAMVIRPALNQIK</sequence>
<keyword evidence="10" id="KW-0325">Glycoprotein</keyword>
<evidence type="ECO:0000256" key="11">
    <source>
        <dbReference type="ARBA" id="ARBA00023324"/>
    </source>
</evidence>
<keyword evidence="7" id="KW-0560">Oxidoreductase</keyword>
<dbReference type="FunFam" id="1.10.520.10:FF:000009">
    <property type="entry name" value="Peroxidase"/>
    <property type="match status" value="1"/>
</dbReference>
<keyword evidence="9 15" id="KW-1015">Disulfide bond</keyword>
<evidence type="ECO:0000256" key="16">
    <source>
        <dbReference type="RuleBase" id="RU004241"/>
    </source>
</evidence>
<dbReference type="GO" id="GO:0006979">
    <property type="term" value="P:response to oxidative stress"/>
    <property type="evidence" value="ECO:0007669"/>
    <property type="project" value="InterPro"/>
</dbReference>
<feature type="binding site" evidence="13">
    <location>
        <position position="79"/>
    </location>
    <ligand>
        <name>Ca(2+)</name>
        <dbReference type="ChEBI" id="CHEBI:29108"/>
        <label>1</label>
    </ligand>
</feature>
<keyword evidence="5 13" id="KW-0479">Metal-binding</keyword>
<evidence type="ECO:0000256" key="4">
    <source>
        <dbReference type="ARBA" id="ARBA00022617"/>
    </source>
</evidence>
<keyword evidence="19" id="KW-1185">Reference proteome</keyword>
<dbReference type="Gramene" id="BGIOSGA009361-TA">
    <property type="protein sequence ID" value="BGIOSGA009361-PA"/>
    <property type="gene ID" value="BGIOSGA009361"/>
</dbReference>
<evidence type="ECO:0000256" key="2">
    <source>
        <dbReference type="ARBA" id="ARBA00001970"/>
    </source>
</evidence>
<proteinExistence type="inferred from homology"/>
<keyword evidence="6 13" id="KW-0106">Calcium</keyword>
<keyword evidence="3" id="KW-0575">Peroxidase</keyword>
<feature type="active site" description="Proton acceptor" evidence="12">
    <location>
        <position position="75"/>
    </location>
</feature>
<dbReference type="PRINTS" id="PR00461">
    <property type="entry name" value="PLPEROXIDASE"/>
</dbReference>
<accession>B8AFJ6</accession>
<feature type="binding site" evidence="13">
    <location>
        <position position="76"/>
    </location>
    <ligand>
        <name>Ca(2+)</name>
        <dbReference type="ChEBI" id="CHEBI:29108"/>
        <label>1</label>
    </ligand>
</feature>
<dbReference type="GO" id="GO:0046872">
    <property type="term" value="F:metal ion binding"/>
    <property type="evidence" value="ECO:0007669"/>
    <property type="project" value="UniProtKB-KW"/>
</dbReference>
<comment type="catalytic activity">
    <reaction evidence="1">
        <text>2 a phenolic donor + H2O2 = 2 a phenolic radical donor + 2 H2O</text>
        <dbReference type="Rhea" id="RHEA:56136"/>
        <dbReference type="ChEBI" id="CHEBI:15377"/>
        <dbReference type="ChEBI" id="CHEBI:16240"/>
        <dbReference type="ChEBI" id="CHEBI:139520"/>
        <dbReference type="ChEBI" id="CHEBI:139521"/>
        <dbReference type="EC" id="1.11.1.7"/>
    </reaction>
</comment>
<dbReference type="GO" id="GO:0140825">
    <property type="term" value="F:lactoperoxidase activity"/>
    <property type="evidence" value="ECO:0007669"/>
    <property type="project" value="UniProtKB-EC"/>
</dbReference>
<feature type="binding site" evidence="13">
    <location>
        <position position="81"/>
    </location>
    <ligand>
        <name>Ca(2+)</name>
        <dbReference type="ChEBI" id="CHEBI:29108"/>
        <label>1</label>
    </ligand>
</feature>
<comment type="cofactor">
    <cofactor evidence="2">
        <name>heme b</name>
        <dbReference type="ChEBI" id="CHEBI:60344"/>
    </cofactor>
</comment>
<dbReference type="Gene3D" id="1.10.520.10">
    <property type="match status" value="1"/>
</dbReference>
<evidence type="ECO:0000256" key="13">
    <source>
        <dbReference type="PIRSR" id="PIRSR600823-3"/>
    </source>
</evidence>
<dbReference type="GO" id="GO:0042744">
    <property type="term" value="P:hydrogen peroxide catabolic process"/>
    <property type="evidence" value="ECO:0007669"/>
    <property type="project" value="UniProtKB-KW"/>
</dbReference>
<feature type="binding site" evidence="13">
    <location>
        <position position="83"/>
    </location>
    <ligand>
        <name>Ca(2+)</name>
        <dbReference type="ChEBI" id="CHEBI:29108"/>
        <label>1</label>
    </ligand>
</feature>
<dbReference type="STRING" id="39946.B8AFJ6"/>
<evidence type="ECO:0000256" key="3">
    <source>
        <dbReference type="ARBA" id="ARBA00022559"/>
    </source>
</evidence>
<feature type="binding site" evidence="13">
    <location>
        <position position="97"/>
    </location>
    <ligand>
        <name>Ca(2+)</name>
        <dbReference type="ChEBI" id="CHEBI:29108"/>
        <label>1</label>
    </ligand>
</feature>
<evidence type="ECO:0000256" key="7">
    <source>
        <dbReference type="ARBA" id="ARBA00023002"/>
    </source>
</evidence>
<organism evidence="18 19">
    <name type="scientific">Oryza sativa subsp. indica</name>
    <name type="common">Rice</name>
    <dbReference type="NCBI Taxonomy" id="39946"/>
    <lineage>
        <taxon>Eukaryota</taxon>
        <taxon>Viridiplantae</taxon>
        <taxon>Streptophyta</taxon>
        <taxon>Embryophyta</taxon>
        <taxon>Tracheophyta</taxon>
        <taxon>Spermatophyta</taxon>
        <taxon>Magnoliopsida</taxon>
        <taxon>Liliopsida</taxon>
        <taxon>Poales</taxon>
        <taxon>Poaceae</taxon>
        <taxon>BOP clade</taxon>
        <taxon>Oryzoideae</taxon>
        <taxon>Oryzeae</taxon>
        <taxon>Oryzinae</taxon>
        <taxon>Oryza</taxon>
        <taxon>Oryza sativa</taxon>
    </lineage>
</organism>
<evidence type="ECO:0000256" key="1">
    <source>
        <dbReference type="ARBA" id="ARBA00000189"/>
    </source>
</evidence>
<dbReference type="AlphaFoldDB" id="B8AFJ6"/>
<dbReference type="InterPro" id="IPR000823">
    <property type="entry name" value="Peroxidase_pln"/>
</dbReference>
<evidence type="ECO:0000313" key="19">
    <source>
        <dbReference type="Proteomes" id="UP000007015"/>
    </source>
</evidence>
<keyword evidence="11" id="KW-0376">Hydrogen peroxide</keyword>
<evidence type="ECO:0000256" key="12">
    <source>
        <dbReference type="PIRSR" id="PIRSR600823-1"/>
    </source>
</evidence>
<dbReference type="InterPro" id="IPR002016">
    <property type="entry name" value="Haem_peroxidase"/>
</dbReference>
<evidence type="ECO:0000313" key="18">
    <source>
        <dbReference type="EMBL" id="EEC74315.1"/>
    </source>
</evidence>
<evidence type="ECO:0000256" key="6">
    <source>
        <dbReference type="ARBA" id="ARBA00022837"/>
    </source>
</evidence>
<dbReference type="GO" id="GO:0020037">
    <property type="term" value="F:heme binding"/>
    <property type="evidence" value="ECO:0007669"/>
    <property type="project" value="InterPro"/>
</dbReference>
<dbReference type="PROSITE" id="PS50873">
    <property type="entry name" value="PEROXIDASE_4"/>
    <property type="match status" value="1"/>
</dbReference>
<dbReference type="PANTHER" id="PTHR31235">
    <property type="entry name" value="PEROXIDASE 25-RELATED"/>
    <property type="match status" value="1"/>
</dbReference>
<keyword evidence="4" id="KW-0349">Heme</keyword>
<dbReference type="Proteomes" id="UP000007015">
    <property type="component" value="Chromosome 2"/>
</dbReference>
<dbReference type="Pfam" id="PF00141">
    <property type="entry name" value="peroxidase"/>
    <property type="match status" value="1"/>
</dbReference>
<feature type="binding site" evidence="13">
    <location>
        <position position="85"/>
    </location>
    <ligand>
        <name>Ca(2+)</name>
        <dbReference type="ChEBI" id="CHEBI:29108"/>
        <label>1</label>
    </ligand>
</feature>
<dbReference type="HOGENOM" id="CLU_010543_3_2_1"/>
<evidence type="ECO:0000256" key="15">
    <source>
        <dbReference type="PIRSR" id="PIRSR600823-5"/>
    </source>
</evidence>
<dbReference type="PRINTS" id="PR00458">
    <property type="entry name" value="PEROXIDASE"/>
</dbReference>
<feature type="site" description="Transition state stabilizer" evidence="14">
    <location>
        <position position="71"/>
    </location>
</feature>
<reference evidence="18 19" key="1">
    <citation type="journal article" date="2005" name="PLoS Biol.">
        <title>The genomes of Oryza sativa: a history of duplications.</title>
        <authorList>
            <person name="Yu J."/>
            <person name="Wang J."/>
            <person name="Lin W."/>
            <person name="Li S."/>
            <person name="Li H."/>
            <person name="Zhou J."/>
            <person name="Ni P."/>
            <person name="Dong W."/>
            <person name="Hu S."/>
            <person name="Zeng C."/>
            <person name="Zhang J."/>
            <person name="Zhang Y."/>
            <person name="Li R."/>
            <person name="Xu Z."/>
            <person name="Li S."/>
            <person name="Li X."/>
            <person name="Zheng H."/>
            <person name="Cong L."/>
            <person name="Lin L."/>
            <person name="Yin J."/>
            <person name="Geng J."/>
            <person name="Li G."/>
            <person name="Shi J."/>
            <person name="Liu J."/>
            <person name="Lv H."/>
            <person name="Li J."/>
            <person name="Wang J."/>
            <person name="Deng Y."/>
            <person name="Ran L."/>
            <person name="Shi X."/>
            <person name="Wang X."/>
            <person name="Wu Q."/>
            <person name="Li C."/>
            <person name="Ren X."/>
            <person name="Wang J."/>
            <person name="Wang X."/>
            <person name="Li D."/>
            <person name="Liu D."/>
            <person name="Zhang X."/>
            <person name="Ji Z."/>
            <person name="Zhao W."/>
            <person name="Sun Y."/>
            <person name="Zhang Z."/>
            <person name="Bao J."/>
            <person name="Han Y."/>
            <person name="Dong L."/>
            <person name="Ji J."/>
            <person name="Chen P."/>
            <person name="Wu S."/>
            <person name="Liu J."/>
            <person name="Xiao Y."/>
            <person name="Bu D."/>
            <person name="Tan J."/>
            <person name="Yang L."/>
            <person name="Ye C."/>
            <person name="Zhang J."/>
            <person name="Xu J."/>
            <person name="Zhou Y."/>
            <person name="Yu Y."/>
            <person name="Zhang B."/>
            <person name="Zhuang S."/>
            <person name="Wei H."/>
            <person name="Liu B."/>
            <person name="Lei M."/>
            <person name="Yu H."/>
            <person name="Li Y."/>
            <person name="Xu H."/>
            <person name="Wei S."/>
            <person name="He X."/>
            <person name="Fang L."/>
            <person name="Zhang Z."/>
            <person name="Zhang Y."/>
            <person name="Huang X."/>
            <person name="Su Z."/>
            <person name="Tong W."/>
            <person name="Li J."/>
            <person name="Tong Z."/>
            <person name="Li S."/>
            <person name="Ye J."/>
            <person name="Wang L."/>
            <person name="Fang L."/>
            <person name="Lei T."/>
            <person name="Chen C."/>
            <person name="Chen H."/>
            <person name="Xu Z."/>
            <person name="Li H."/>
            <person name="Huang H."/>
            <person name="Zhang F."/>
            <person name="Xu H."/>
            <person name="Li N."/>
            <person name="Zhao C."/>
            <person name="Li S."/>
            <person name="Dong L."/>
            <person name="Huang Y."/>
            <person name="Li L."/>
            <person name="Xi Y."/>
            <person name="Qi Q."/>
            <person name="Li W."/>
            <person name="Zhang B."/>
            <person name="Hu W."/>
            <person name="Zhang Y."/>
            <person name="Tian X."/>
            <person name="Jiao Y."/>
            <person name="Liang X."/>
            <person name="Jin J."/>
            <person name="Gao L."/>
            <person name="Zheng W."/>
            <person name="Hao B."/>
            <person name="Liu S."/>
            <person name="Wang W."/>
            <person name="Yuan L."/>
            <person name="Cao M."/>
            <person name="McDermott J."/>
            <person name="Samudrala R."/>
            <person name="Wang J."/>
            <person name="Wong G.K."/>
            <person name="Yang H."/>
        </authorList>
    </citation>
    <scope>NUCLEOTIDE SEQUENCE [LARGE SCALE GENOMIC DNA]</scope>
    <source>
        <strain evidence="19">cv. 93-11</strain>
    </source>
</reference>
<comment type="cofactor">
    <cofactor evidence="13">
        <name>Ca(2+)</name>
        <dbReference type="ChEBI" id="CHEBI:29108"/>
    </cofactor>
    <text evidence="13">Binds 2 calcium ions per subunit.</text>
</comment>
<feature type="disulfide bond" evidence="15">
    <location>
        <begin position="77"/>
        <end position="82"/>
    </location>
</feature>
<dbReference type="OMA" id="ILYADWW"/>
<name>B8AFJ6_ORYSI</name>
<dbReference type="InterPro" id="IPR010255">
    <property type="entry name" value="Haem_peroxidase_sf"/>
</dbReference>
<dbReference type="EMBL" id="CM000127">
    <property type="protein sequence ID" value="EEC74315.1"/>
    <property type="molecule type" value="Genomic_DNA"/>
</dbReference>
<protein>
    <recommendedName>
        <fullName evidence="17">Plant heme peroxidase family profile domain-containing protein</fullName>
    </recommendedName>
</protein>
<evidence type="ECO:0000256" key="10">
    <source>
        <dbReference type="ARBA" id="ARBA00023180"/>
    </source>
</evidence>
<gene>
    <name evidence="18" type="ORF">OsI_09588</name>
</gene>